<dbReference type="Gene3D" id="3.40.50.11960">
    <property type="match status" value="1"/>
</dbReference>
<dbReference type="Pfam" id="PF10199">
    <property type="entry name" value="Adaptin_binding"/>
    <property type="match status" value="1"/>
</dbReference>
<proteinExistence type="predicted"/>
<gene>
    <name evidence="2" type="ORF">DEBURN_LOCUS5812</name>
</gene>
<sequence>MSRNKILVLGQEKNNHAGSKIHWKIITKYYTANVEFWIDETVSKDQLNYEVIKEYEKEENDPYENWCLENGFEYVDLDLDAKKNVIDSSERVGIDRILEALQSHMWEGMIRVSKENNNNNNNKKGEEEENKESNKRKEKIEPSFVMPSKQEVESMYQHIFKDFDEDDGLDKVLSRISSIRERGKSLPDEERRKLAASVAYSFSLHMEDNK</sequence>
<comment type="caution">
    <text evidence="2">The sequence shown here is derived from an EMBL/GenBank/DDBJ whole genome shotgun (WGS) entry which is preliminary data.</text>
</comment>
<dbReference type="PANTHER" id="PTHR14659:SF1">
    <property type="entry name" value="ALPHA- AND GAMMA-ADAPTIN-BINDING PROTEIN P34"/>
    <property type="match status" value="1"/>
</dbReference>
<reference evidence="2" key="1">
    <citation type="submission" date="2021-06" db="EMBL/GenBank/DDBJ databases">
        <authorList>
            <person name="Kallberg Y."/>
            <person name="Tangrot J."/>
            <person name="Rosling A."/>
        </authorList>
    </citation>
    <scope>NUCLEOTIDE SEQUENCE</scope>
    <source>
        <strain evidence="2">AZ414A</strain>
    </source>
</reference>
<dbReference type="InterPro" id="IPR019341">
    <property type="entry name" value="Alpha/Gamma-adaptin-bd_p34"/>
</dbReference>
<feature type="compositionally biased region" description="Basic and acidic residues" evidence="1">
    <location>
        <begin position="123"/>
        <end position="140"/>
    </location>
</feature>
<evidence type="ECO:0000256" key="1">
    <source>
        <dbReference type="SAM" id="MobiDB-lite"/>
    </source>
</evidence>
<evidence type="ECO:0000313" key="3">
    <source>
        <dbReference type="Proteomes" id="UP000789706"/>
    </source>
</evidence>
<dbReference type="AlphaFoldDB" id="A0A9N9FCB2"/>
<evidence type="ECO:0000313" key="2">
    <source>
        <dbReference type="EMBL" id="CAG8524103.1"/>
    </source>
</evidence>
<dbReference type="OrthoDB" id="10261384at2759"/>
<name>A0A9N9FCB2_9GLOM</name>
<dbReference type="Proteomes" id="UP000789706">
    <property type="component" value="Unassembled WGS sequence"/>
</dbReference>
<dbReference type="EMBL" id="CAJVPK010000542">
    <property type="protein sequence ID" value="CAG8524103.1"/>
    <property type="molecule type" value="Genomic_DNA"/>
</dbReference>
<dbReference type="PANTHER" id="PTHR14659">
    <property type="entry name" value="ALPHA- AND GAMMA-ADAPTIN-BINDING PROTEIN P34"/>
    <property type="match status" value="1"/>
</dbReference>
<protein>
    <submittedName>
        <fullName evidence="2">10859_t:CDS:1</fullName>
    </submittedName>
</protein>
<keyword evidence="3" id="KW-1185">Reference proteome</keyword>
<accession>A0A9N9FCB2</accession>
<organism evidence="2 3">
    <name type="scientific">Diversispora eburnea</name>
    <dbReference type="NCBI Taxonomy" id="1213867"/>
    <lineage>
        <taxon>Eukaryota</taxon>
        <taxon>Fungi</taxon>
        <taxon>Fungi incertae sedis</taxon>
        <taxon>Mucoromycota</taxon>
        <taxon>Glomeromycotina</taxon>
        <taxon>Glomeromycetes</taxon>
        <taxon>Diversisporales</taxon>
        <taxon>Diversisporaceae</taxon>
        <taxon>Diversispora</taxon>
    </lineage>
</organism>
<feature type="region of interest" description="Disordered" evidence="1">
    <location>
        <begin position="112"/>
        <end position="140"/>
    </location>
</feature>